<reference evidence="5 6" key="1">
    <citation type="journal article" date="2015" name="Int. Biodeterior. Biodegradation">
        <title>Physiological and genetic screening methods for the isolation of methyl tert-butyl ether-degrading bacteria for bioremediation purposes.</title>
        <authorList>
            <person name="Guisado I.M."/>
            <person name="Purswani J."/>
            <person name="Gonzalez Lopez J."/>
            <person name="Pozo C."/>
        </authorList>
    </citation>
    <scope>NUCLEOTIDE SEQUENCE [LARGE SCALE GENOMIC DNA]</scope>
    <source>
        <strain evidence="5 6">SH7</strain>
    </source>
</reference>
<evidence type="ECO:0008006" key="7">
    <source>
        <dbReference type="Google" id="ProtNLM"/>
    </source>
</evidence>
<dbReference type="PANTHER" id="PTHR30061">
    <property type="entry name" value="MALTOSE-BINDING PERIPLASMIC PROTEIN"/>
    <property type="match status" value="1"/>
</dbReference>
<proteinExistence type="inferred from homology"/>
<dbReference type="Proteomes" id="UP000054709">
    <property type="component" value="Unassembled WGS sequence"/>
</dbReference>
<dbReference type="Gene3D" id="3.40.190.10">
    <property type="entry name" value="Periplasmic binding protein-like II"/>
    <property type="match status" value="2"/>
</dbReference>
<feature type="signal peptide" evidence="4">
    <location>
        <begin position="1"/>
        <end position="22"/>
    </location>
</feature>
<dbReference type="Pfam" id="PF13416">
    <property type="entry name" value="SBP_bac_8"/>
    <property type="match status" value="1"/>
</dbReference>
<dbReference type="PROSITE" id="PS51257">
    <property type="entry name" value="PROKAR_LIPOPROTEIN"/>
    <property type="match status" value="1"/>
</dbReference>
<dbReference type="GO" id="GO:0015768">
    <property type="term" value="P:maltose transport"/>
    <property type="evidence" value="ECO:0007669"/>
    <property type="project" value="TreeGrafter"/>
</dbReference>
<comment type="caution">
    <text evidence="5">The sequence shown here is derived from an EMBL/GenBank/DDBJ whole genome shotgun (WGS) entry which is preliminary data.</text>
</comment>
<evidence type="ECO:0000313" key="6">
    <source>
        <dbReference type="Proteomes" id="UP000054709"/>
    </source>
</evidence>
<keyword evidence="2" id="KW-0813">Transport</keyword>
<protein>
    <recommendedName>
        <fullName evidence="7">ABC transporter substrate-binding protein</fullName>
    </recommendedName>
</protein>
<dbReference type="PANTHER" id="PTHR30061:SF50">
    <property type="entry name" value="MALTOSE_MALTODEXTRIN-BINDING PERIPLASMIC PROTEIN"/>
    <property type="match status" value="1"/>
</dbReference>
<dbReference type="AlphaFoldDB" id="A0A0W1ARN4"/>
<dbReference type="PROSITE" id="PS01037">
    <property type="entry name" value="SBP_BACTERIAL_1"/>
    <property type="match status" value="1"/>
</dbReference>
<organism evidence="5 6">
    <name type="scientific">Paenibacillus etheri</name>
    <dbReference type="NCBI Taxonomy" id="1306852"/>
    <lineage>
        <taxon>Bacteria</taxon>
        <taxon>Bacillati</taxon>
        <taxon>Bacillota</taxon>
        <taxon>Bacilli</taxon>
        <taxon>Bacillales</taxon>
        <taxon>Paenibacillaceae</taxon>
        <taxon>Paenibacillus</taxon>
    </lineage>
</organism>
<keyword evidence="3 4" id="KW-0732">Signal</keyword>
<dbReference type="GO" id="GO:1901982">
    <property type="term" value="F:maltose binding"/>
    <property type="evidence" value="ECO:0007669"/>
    <property type="project" value="TreeGrafter"/>
</dbReference>
<dbReference type="GO" id="GO:0042956">
    <property type="term" value="P:maltodextrin transmembrane transport"/>
    <property type="evidence" value="ECO:0007669"/>
    <property type="project" value="TreeGrafter"/>
</dbReference>
<evidence type="ECO:0000256" key="2">
    <source>
        <dbReference type="ARBA" id="ARBA00022448"/>
    </source>
</evidence>
<sequence>MKKKVGAAVLSVAMLSTLVACGAKSDDGANKANSADTTSKGTGKKAVITIIQNKVEIQGALEDAAKEFNKTQDKYEVQPLGAAGDNLMTVLQTQFSSAPEKAPTIFTTASGSEFQKYLPYMAPLDDMKAASKIVEGQDTAARSDGKLYGLPVALEGFGLIYNKDMFKEAGVNADDIKTWDDLVAASTKLEQVKGVKKAIAYAQESYFRFMHPFNWPFALMKDTSGTIAKINAGELKLQDIPELKEYVADLDKIKDHTNLSKDTYDEQVAGFAAGQYAMIHQGNWAQGLLNDYDVKFEYGFLPVPFEGNQGIAVGNSNFFRVNKHASEDQQAGAKAFLDWLLTDPAGQHYVTDEFNFIPVYSGFDTSKMDPLSQEVNRYASEGKTVKWVFDQFPAGADQEFANQVEKYYAGKLTGEGLLEALQNVWMTAVKK</sequence>
<dbReference type="SUPFAM" id="SSF53850">
    <property type="entry name" value="Periplasmic binding protein-like II"/>
    <property type="match status" value="1"/>
</dbReference>
<dbReference type="GO" id="GO:0055085">
    <property type="term" value="P:transmembrane transport"/>
    <property type="evidence" value="ECO:0007669"/>
    <property type="project" value="InterPro"/>
</dbReference>
<evidence type="ECO:0000256" key="1">
    <source>
        <dbReference type="ARBA" id="ARBA00008520"/>
    </source>
</evidence>
<accession>A0A0W1ARN4</accession>
<evidence type="ECO:0000256" key="3">
    <source>
        <dbReference type="ARBA" id="ARBA00022729"/>
    </source>
</evidence>
<dbReference type="RefSeq" id="WP_060626051.1">
    <property type="nucleotide sequence ID" value="NZ_LCZJ02000037.1"/>
</dbReference>
<dbReference type="InterPro" id="IPR006059">
    <property type="entry name" value="SBP"/>
</dbReference>
<name>A0A0W1ARN4_9BACL</name>
<dbReference type="OrthoDB" id="9763054at2"/>
<dbReference type="InterPro" id="IPR006061">
    <property type="entry name" value="SBP_1_CS"/>
</dbReference>
<dbReference type="GO" id="GO:0055052">
    <property type="term" value="C:ATP-binding cassette (ABC) transporter complex, substrate-binding subunit-containing"/>
    <property type="evidence" value="ECO:0007669"/>
    <property type="project" value="TreeGrafter"/>
</dbReference>
<keyword evidence="6" id="KW-1185">Reference proteome</keyword>
<evidence type="ECO:0000313" key="5">
    <source>
        <dbReference type="EMBL" id="KTD83973.1"/>
    </source>
</evidence>
<feature type="chain" id="PRO_5039594962" description="ABC transporter substrate-binding protein" evidence="4">
    <location>
        <begin position="23"/>
        <end position="431"/>
    </location>
</feature>
<dbReference type="EMBL" id="LCZJ02000037">
    <property type="protein sequence ID" value="KTD83973.1"/>
    <property type="molecule type" value="Genomic_DNA"/>
</dbReference>
<evidence type="ECO:0000256" key="4">
    <source>
        <dbReference type="SAM" id="SignalP"/>
    </source>
</evidence>
<gene>
    <name evidence="5" type="ORF">UQ64_27795</name>
</gene>
<comment type="similarity">
    <text evidence="1">Belongs to the bacterial solute-binding protein 1 family.</text>
</comment>